<keyword evidence="1" id="KW-1133">Transmembrane helix</keyword>
<sequence>MKSLIKCFKLLKYSGQMKSQLFFLVVITVVGYIIEFTSTTDSFDMIGGFYIILAPATIGHMLMSLSMSGLVQSSVLKKKLQTVYPHVLSFPLMSLSLLLIIVHRAWLIQNGVKGLSDAENLVLQSSTVLSIGILMFLCLIYFAISFKFHIKAMIIFIGIVIPTMVILQNNTFGIMNILGGDFKQSVIITIILFVCGNLLSIILSNVFYKYSLSEYWIKRSLGRQ</sequence>
<feature type="transmembrane region" description="Helical" evidence="1">
    <location>
        <begin position="49"/>
        <end position="71"/>
    </location>
</feature>
<feature type="transmembrane region" description="Helical" evidence="1">
    <location>
        <begin position="83"/>
        <end position="102"/>
    </location>
</feature>
<gene>
    <name evidence="2" type="ORF">SAMN04487884_12142</name>
</gene>
<dbReference type="AlphaFoldDB" id="A0A1H9V505"/>
<feature type="transmembrane region" description="Helical" evidence="1">
    <location>
        <begin position="187"/>
        <end position="208"/>
    </location>
</feature>
<keyword evidence="1" id="KW-0812">Transmembrane</keyword>
<protein>
    <recommendedName>
        <fullName evidence="4">ABC-2 family transporter protein</fullName>
    </recommendedName>
</protein>
<evidence type="ECO:0000256" key="1">
    <source>
        <dbReference type="SAM" id="Phobius"/>
    </source>
</evidence>
<evidence type="ECO:0000313" key="2">
    <source>
        <dbReference type="EMBL" id="SES16816.1"/>
    </source>
</evidence>
<accession>A0A1H9V505</accession>
<evidence type="ECO:0000313" key="3">
    <source>
        <dbReference type="Proteomes" id="UP000182584"/>
    </source>
</evidence>
<dbReference type="EMBL" id="FOGJ01000021">
    <property type="protein sequence ID" value="SES16816.1"/>
    <property type="molecule type" value="Genomic_DNA"/>
</dbReference>
<dbReference type="OrthoDB" id="2004291at2"/>
<feature type="transmembrane region" description="Helical" evidence="1">
    <location>
        <begin position="122"/>
        <end position="143"/>
    </location>
</feature>
<evidence type="ECO:0008006" key="4">
    <source>
        <dbReference type="Google" id="ProtNLM"/>
    </source>
</evidence>
<dbReference type="Proteomes" id="UP000182584">
    <property type="component" value="Unassembled WGS sequence"/>
</dbReference>
<dbReference type="RefSeq" id="WP_074757437.1">
    <property type="nucleotide sequence ID" value="NZ_FOGJ01000021.1"/>
</dbReference>
<feature type="transmembrane region" description="Helical" evidence="1">
    <location>
        <begin position="21"/>
        <end position="37"/>
    </location>
</feature>
<name>A0A1H9V505_BUTFI</name>
<proteinExistence type="predicted"/>
<keyword evidence="1" id="KW-0472">Membrane</keyword>
<reference evidence="2 3" key="1">
    <citation type="submission" date="2016-10" db="EMBL/GenBank/DDBJ databases">
        <authorList>
            <person name="de Groot N.N."/>
        </authorList>
    </citation>
    <scope>NUCLEOTIDE SEQUENCE [LARGE SCALE GENOMIC DNA]</scope>
    <source>
        <strain evidence="2 3">AR40</strain>
    </source>
</reference>
<organism evidence="2 3">
    <name type="scientific">Butyrivibrio fibrisolvens</name>
    <dbReference type="NCBI Taxonomy" id="831"/>
    <lineage>
        <taxon>Bacteria</taxon>
        <taxon>Bacillati</taxon>
        <taxon>Bacillota</taxon>
        <taxon>Clostridia</taxon>
        <taxon>Lachnospirales</taxon>
        <taxon>Lachnospiraceae</taxon>
        <taxon>Butyrivibrio</taxon>
    </lineage>
</organism>
<feature type="transmembrane region" description="Helical" evidence="1">
    <location>
        <begin position="150"/>
        <end position="167"/>
    </location>
</feature>